<dbReference type="GO" id="GO:0008033">
    <property type="term" value="P:tRNA processing"/>
    <property type="evidence" value="ECO:0007669"/>
    <property type="project" value="UniProtKB-KW"/>
</dbReference>
<comment type="similarity">
    <text evidence="2">Belongs to the SUA5 family.</text>
</comment>
<evidence type="ECO:0000256" key="6">
    <source>
        <dbReference type="ARBA" id="ARBA00022694"/>
    </source>
</evidence>
<dbReference type="NCBIfam" id="TIGR00057">
    <property type="entry name" value="L-threonylcarbamoyladenylate synthase"/>
    <property type="match status" value="1"/>
</dbReference>
<feature type="transmembrane region" description="Helical" evidence="12">
    <location>
        <begin position="59"/>
        <end position="78"/>
    </location>
</feature>
<evidence type="ECO:0000256" key="5">
    <source>
        <dbReference type="ARBA" id="ARBA00022679"/>
    </source>
</evidence>
<keyword evidence="12" id="KW-0812">Transmembrane</keyword>
<evidence type="ECO:0000313" key="15">
    <source>
        <dbReference type="Proteomes" id="UP000228568"/>
    </source>
</evidence>
<comment type="subcellular location">
    <subcellularLocation>
        <location evidence="1">Cytoplasm</location>
    </subcellularLocation>
</comment>
<keyword evidence="12" id="KW-0472">Membrane</keyword>
<evidence type="ECO:0000256" key="9">
    <source>
        <dbReference type="ARBA" id="ARBA00022840"/>
    </source>
</evidence>
<accession>A0A2M7V9K9</accession>
<evidence type="ECO:0000256" key="1">
    <source>
        <dbReference type="ARBA" id="ARBA00004496"/>
    </source>
</evidence>
<dbReference type="EMBL" id="PFPK01000009">
    <property type="protein sequence ID" value="PIZ95550.1"/>
    <property type="molecule type" value="Genomic_DNA"/>
</dbReference>
<dbReference type="Gene3D" id="3.90.870.10">
    <property type="entry name" value="DHBP synthase"/>
    <property type="match status" value="1"/>
</dbReference>
<keyword evidence="6" id="KW-0819">tRNA processing</keyword>
<dbReference type="GO" id="GO:0005524">
    <property type="term" value="F:ATP binding"/>
    <property type="evidence" value="ECO:0007669"/>
    <property type="project" value="UniProtKB-KW"/>
</dbReference>
<dbReference type="GO" id="GO:0061710">
    <property type="term" value="F:L-threonylcarbamoyladenylate synthase"/>
    <property type="evidence" value="ECO:0007669"/>
    <property type="project" value="UniProtKB-EC"/>
</dbReference>
<keyword evidence="7" id="KW-0548">Nucleotidyltransferase</keyword>
<dbReference type="GO" id="GO:0006450">
    <property type="term" value="P:regulation of translational fidelity"/>
    <property type="evidence" value="ECO:0007669"/>
    <property type="project" value="TreeGrafter"/>
</dbReference>
<keyword evidence="8" id="KW-0547">Nucleotide-binding</keyword>
<dbReference type="Proteomes" id="UP000228568">
    <property type="component" value="Unassembled WGS sequence"/>
</dbReference>
<proteinExistence type="inferred from homology"/>
<evidence type="ECO:0000256" key="10">
    <source>
        <dbReference type="ARBA" id="ARBA00029774"/>
    </source>
</evidence>
<dbReference type="EC" id="2.7.7.87" evidence="3"/>
<evidence type="ECO:0000256" key="7">
    <source>
        <dbReference type="ARBA" id="ARBA00022695"/>
    </source>
</evidence>
<gene>
    <name evidence="14" type="ORF">COX81_00585</name>
</gene>
<evidence type="ECO:0000256" key="4">
    <source>
        <dbReference type="ARBA" id="ARBA00022490"/>
    </source>
</evidence>
<evidence type="ECO:0000256" key="11">
    <source>
        <dbReference type="ARBA" id="ARBA00048366"/>
    </source>
</evidence>
<evidence type="ECO:0000256" key="3">
    <source>
        <dbReference type="ARBA" id="ARBA00012584"/>
    </source>
</evidence>
<comment type="catalytic activity">
    <reaction evidence="11">
        <text>L-threonine + hydrogencarbonate + ATP = L-threonylcarbamoyladenylate + diphosphate + H2O</text>
        <dbReference type="Rhea" id="RHEA:36407"/>
        <dbReference type="ChEBI" id="CHEBI:15377"/>
        <dbReference type="ChEBI" id="CHEBI:17544"/>
        <dbReference type="ChEBI" id="CHEBI:30616"/>
        <dbReference type="ChEBI" id="CHEBI:33019"/>
        <dbReference type="ChEBI" id="CHEBI:57926"/>
        <dbReference type="ChEBI" id="CHEBI:73682"/>
        <dbReference type="EC" id="2.7.7.87"/>
    </reaction>
</comment>
<sequence>MQIIKQQNIDLGSIVDELKNGKVIVYPTETCYGLGCDATNPEAVAKVFQIKKRQHDKPVLVLVPTMSMMLYFVNWSPILAKIADFYWPGPLTAVVPLRPEVTLPSGVVGADKTIAFRVTDHFLASSLSDQLGVPLVSTSANIASYDSPYEIDRVFAMFERQEFRPDIIIDAGSLPHHSPSTVVRVGDNRVDVLRQGEIKVDVERFCK</sequence>
<keyword evidence="9" id="KW-0067">ATP-binding</keyword>
<name>A0A2M7V9K9_9BACT</name>
<keyword evidence="5" id="KW-0808">Transferase</keyword>
<keyword evidence="12" id="KW-1133">Transmembrane helix</keyword>
<evidence type="ECO:0000259" key="13">
    <source>
        <dbReference type="PROSITE" id="PS51163"/>
    </source>
</evidence>
<dbReference type="InterPro" id="IPR050156">
    <property type="entry name" value="TC-AMP_synthase_SUA5"/>
</dbReference>
<dbReference type="InterPro" id="IPR006070">
    <property type="entry name" value="Sua5-like_dom"/>
</dbReference>
<keyword evidence="4" id="KW-0963">Cytoplasm</keyword>
<dbReference type="PANTHER" id="PTHR17490">
    <property type="entry name" value="SUA5"/>
    <property type="match status" value="1"/>
</dbReference>
<dbReference type="PROSITE" id="PS51163">
    <property type="entry name" value="YRDC"/>
    <property type="match status" value="1"/>
</dbReference>
<dbReference type="GO" id="GO:0005737">
    <property type="term" value="C:cytoplasm"/>
    <property type="evidence" value="ECO:0007669"/>
    <property type="project" value="UniProtKB-SubCell"/>
</dbReference>
<dbReference type="GO" id="GO:0003725">
    <property type="term" value="F:double-stranded RNA binding"/>
    <property type="evidence" value="ECO:0007669"/>
    <property type="project" value="InterPro"/>
</dbReference>
<dbReference type="AlphaFoldDB" id="A0A2M7V9K9"/>
<dbReference type="SUPFAM" id="SSF55821">
    <property type="entry name" value="YrdC/RibB"/>
    <property type="match status" value="1"/>
</dbReference>
<comment type="caution">
    <text evidence="14">The sequence shown here is derived from an EMBL/GenBank/DDBJ whole genome shotgun (WGS) entry which is preliminary data.</text>
</comment>
<feature type="domain" description="YrdC-like" evidence="13">
    <location>
        <begin position="8"/>
        <end position="198"/>
    </location>
</feature>
<evidence type="ECO:0000256" key="2">
    <source>
        <dbReference type="ARBA" id="ARBA00007663"/>
    </source>
</evidence>
<dbReference type="GO" id="GO:0000049">
    <property type="term" value="F:tRNA binding"/>
    <property type="evidence" value="ECO:0007669"/>
    <property type="project" value="TreeGrafter"/>
</dbReference>
<reference evidence="15" key="1">
    <citation type="submission" date="2017-09" db="EMBL/GenBank/DDBJ databases">
        <title>Depth-based differentiation of microbial function through sediment-hosted aquifers and enrichment of novel symbionts in the deep terrestrial subsurface.</title>
        <authorList>
            <person name="Probst A.J."/>
            <person name="Ladd B."/>
            <person name="Jarett J.K."/>
            <person name="Geller-Mcgrath D.E."/>
            <person name="Sieber C.M.K."/>
            <person name="Emerson J.B."/>
            <person name="Anantharaman K."/>
            <person name="Thomas B.C."/>
            <person name="Malmstrom R."/>
            <person name="Stieglmeier M."/>
            <person name="Klingl A."/>
            <person name="Woyke T."/>
            <person name="Ryan C.M."/>
            <person name="Banfield J.F."/>
        </authorList>
    </citation>
    <scope>NUCLEOTIDE SEQUENCE [LARGE SCALE GENOMIC DNA]</scope>
</reference>
<dbReference type="InterPro" id="IPR017945">
    <property type="entry name" value="DHBP_synth_RibB-like_a/b_dom"/>
</dbReference>
<evidence type="ECO:0000256" key="8">
    <source>
        <dbReference type="ARBA" id="ARBA00022741"/>
    </source>
</evidence>
<organism evidence="14 15">
    <name type="scientific">Candidatus Magasanikbacteria bacterium CG_4_10_14_0_2_um_filter_37_12</name>
    <dbReference type="NCBI Taxonomy" id="1974637"/>
    <lineage>
        <taxon>Bacteria</taxon>
        <taxon>Candidatus Magasanikiibacteriota</taxon>
    </lineage>
</organism>
<dbReference type="Pfam" id="PF01300">
    <property type="entry name" value="Sua5_yciO_yrdC"/>
    <property type="match status" value="1"/>
</dbReference>
<protein>
    <recommendedName>
        <fullName evidence="10">L-threonylcarbamoyladenylate synthase</fullName>
        <ecNumber evidence="3">2.7.7.87</ecNumber>
    </recommendedName>
    <alternativeName>
        <fullName evidence="10">L-threonylcarbamoyladenylate synthase</fullName>
    </alternativeName>
</protein>
<evidence type="ECO:0000313" key="14">
    <source>
        <dbReference type="EMBL" id="PIZ95550.1"/>
    </source>
</evidence>
<dbReference type="PANTHER" id="PTHR17490:SF16">
    <property type="entry name" value="THREONYLCARBAMOYL-AMP SYNTHASE"/>
    <property type="match status" value="1"/>
</dbReference>
<evidence type="ECO:0000256" key="12">
    <source>
        <dbReference type="SAM" id="Phobius"/>
    </source>
</evidence>